<protein>
    <submittedName>
        <fullName evidence="2">Uncharacterized protein</fullName>
    </submittedName>
</protein>
<dbReference type="Proteomes" id="UP000219281">
    <property type="component" value="Unassembled WGS sequence"/>
</dbReference>
<organism evidence="2 3">
    <name type="scientific">Pedobacter xixiisoli</name>
    <dbReference type="NCBI Taxonomy" id="1476464"/>
    <lineage>
        <taxon>Bacteria</taxon>
        <taxon>Pseudomonadati</taxon>
        <taxon>Bacteroidota</taxon>
        <taxon>Sphingobacteriia</taxon>
        <taxon>Sphingobacteriales</taxon>
        <taxon>Sphingobacteriaceae</taxon>
        <taxon>Pedobacter</taxon>
    </lineage>
</organism>
<dbReference type="OrthoDB" id="1050449at2"/>
<dbReference type="RefSeq" id="WP_097132445.1">
    <property type="nucleotide sequence ID" value="NZ_OCMT01000003.1"/>
</dbReference>
<feature type="region of interest" description="Disordered" evidence="1">
    <location>
        <begin position="1"/>
        <end position="22"/>
    </location>
</feature>
<proteinExistence type="predicted"/>
<sequence length="211" mass="24476">MKSNLQEQPQEPRRGSFLSGLSPQQDFESAMASELPVFLQIQERALEMMRDELSEKHPSFQNRNSKANRMNENIKGLLFEHYPDQMKETFSKRFYFEKVGEYIILFKKLSEAFMPMNISTKSVKKILSQLSLDFPEVPIVFVGYIPNLSWEELKRVCAVYISSGKVIWVSDLRRFDDGTIALDMFGNSPDDDAPILVRPKNKANRQENNIK</sequence>
<dbReference type="AlphaFoldDB" id="A0A286A6U3"/>
<gene>
    <name evidence="2" type="ORF">SAMN06297358_2603</name>
</gene>
<evidence type="ECO:0000256" key="1">
    <source>
        <dbReference type="SAM" id="MobiDB-lite"/>
    </source>
</evidence>
<keyword evidence="3" id="KW-1185">Reference proteome</keyword>
<dbReference type="EMBL" id="OCMT01000003">
    <property type="protein sequence ID" value="SOD17625.1"/>
    <property type="molecule type" value="Genomic_DNA"/>
</dbReference>
<reference evidence="3" key="1">
    <citation type="submission" date="2017-09" db="EMBL/GenBank/DDBJ databases">
        <authorList>
            <person name="Varghese N."/>
            <person name="Submissions S."/>
        </authorList>
    </citation>
    <scope>NUCLEOTIDE SEQUENCE [LARGE SCALE GENOMIC DNA]</scope>
    <source>
        <strain evidence="3">CGMCC 1.12803</strain>
    </source>
</reference>
<evidence type="ECO:0000313" key="3">
    <source>
        <dbReference type="Proteomes" id="UP000219281"/>
    </source>
</evidence>
<accession>A0A286A6U3</accession>
<name>A0A286A6U3_9SPHI</name>
<evidence type="ECO:0000313" key="2">
    <source>
        <dbReference type="EMBL" id="SOD17625.1"/>
    </source>
</evidence>